<feature type="domain" description="HPr" evidence="1">
    <location>
        <begin position="1"/>
        <end position="41"/>
    </location>
</feature>
<organism evidence="2">
    <name type="scientific">bioreactor metagenome</name>
    <dbReference type="NCBI Taxonomy" id="1076179"/>
    <lineage>
        <taxon>unclassified sequences</taxon>
        <taxon>metagenomes</taxon>
        <taxon>ecological metagenomes</taxon>
    </lineage>
</organism>
<proteinExistence type="predicted"/>
<dbReference type="Gene3D" id="3.30.1340.10">
    <property type="entry name" value="HPr-like"/>
    <property type="match status" value="1"/>
</dbReference>
<dbReference type="Pfam" id="PF00381">
    <property type="entry name" value="PTS-HPr"/>
    <property type="match status" value="1"/>
</dbReference>
<dbReference type="InterPro" id="IPR000032">
    <property type="entry name" value="HPr-like"/>
</dbReference>
<gene>
    <name evidence="2" type="ORF">SDC9_119532</name>
</gene>
<dbReference type="AlphaFoldDB" id="A0A645C425"/>
<name>A0A645C425_9ZZZZ</name>
<dbReference type="InterPro" id="IPR035895">
    <property type="entry name" value="HPr-like_sf"/>
</dbReference>
<evidence type="ECO:0000259" key="1">
    <source>
        <dbReference type="PROSITE" id="PS51350"/>
    </source>
</evidence>
<dbReference type="EMBL" id="VSSQ01024812">
    <property type="protein sequence ID" value="MPM72556.1"/>
    <property type="molecule type" value="Genomic_DNA"/>
</dbReference>
<reference evidence="2" key="1">
    <citation type="submission" date="2019-08" db="EMBL/GenBank/DDBJ databases">
        <authorList>
            <person name="Kucharzyk K."/>
            <person name="Murdoch R.W."/>
            <person name="Higgins S."/>
            <person name="Loffler F."/>
        </authorList>
    </citation>
    <scope>NUCLEOTIDE SEQUENCE</scope>
</reference>
<dbReference type="PROSITE" id="PS51350">
    <property type="entry name" value="PTS_HPR_DOM"/>
    <property type="match status" value="1"/>
</dbReference>
<comment type="caution">
    <text evidence="2">The sequence shown here is derived from an EMBL/GenBank/DDBJ whole genome shotgun (WGS) entry which is preliminary data.</text>
</comment>
<dbReference type="SUPFAM" id="SSF55594">
    <property type="entry name" value="HPr-like"/>
    <property type="match status" value="1"/>
</dbReference>
<evidence type="ECO:0000313" key="2">
    <source>
        <dbReference type="EMBL" id="MPM72556.1"/>
    </source>
</evidence>
<sequence length="44" mass="4811">MGLLALGLVCGDQAQLSVEGPEEEKAADRIAELLEHEYDFPPQK</sequence>
<accession>A0A645C425</accession>
<protein>
    <recommendedName>
        <fullName evidence="1">HPr domain-containing protein</fullName>
    </recommendedName>
</protein>